<dbReference type="EMBL" id="CP001841">
    <property type="protein sequence ID" value="AEF81501.1"/>
    <property type="molecule type" value="Genomic_DNA"/>
</dbReference>
<reference evidence="2 3" key="2">
    <citation type="journal article" date="2011" name="ISME J.">
        <title>RNA-seq reveals cooperative metabolic interactions between two termite-gut spirochete species in co-culture.</title>
        <authorList>
            <person name="Rosenthal A.Z."/>
            <person name="Matson E.G."/>
            <person name="Eldar A."/>
            <person name="Leadbetter J.R."/>
        </authorList>
    </citation>
    <scope>NUCLEOTIDE SEQUENCE [LARGE SCALE GENOMIC DNA]</scope>
    <source>
        <strain evidence="3">ATCC BAA-888 / DSM 13862 / ZAS-9</strain>
    </source>
</reference>
<gene>
    <name evidence="2" type="ordered locus">TREAZ_2805</name>
</gene>
<feature type="coiled-coil region" evidence="1">
    <location>
        <begin position="29"/>
        <end position="63"/>
    </location>
</feature>
<dbReference type="HOGENOM" id="CLU_2276212_0_0_12"/>
<keyword evidence="3" id="KW-1185">Reference proteome</keyword>
<keyword evidence="1" id="KW-0175">Coiled coil</keyword>
<evidence type="ECO:0000313" key="2">
    <source>
        <dbReference type="EMBL" id="AEF81501.1"/>
    </source>
</evidence>
<evidence type="ECO:0000313" key="3">
    <source>
        <dbReference type="Proteomes" id="UP000009222"/>
    </source>
</evidence>
<dbReference type="AlphaFoldDB" id="F5YD11"/>
<reference evidence="3" key="1">
    <citation type="submission" date="2009-12" db="EMBL/GenBank/DDBJ databases">
        <title>Complete sequence of Treponema azotonutricium strain ZAS-9.</title>
        <authorList>
            <person name="Tetu S.G."/>
            <person name="Matson E."/>
            <person name="Ren Q."/>
            <person name="Seshadri R."/>
            <person name="Elbourne L."/>
            <person name="Hassan K.A."/>
            <person name="Durkin A."/>
            <person name="Radune D."/>
            <person name="Mohamoud Y."/>
            <person name="Shay R."/>
            <person name="Jin S."/>
            <person name="Zhang X."/>
            <person name="Lucey K."/>
            <person name="Ballor N.R."/>
            <person name="Ottesen E."/>
            <person name="Rosenthal R."/>
            <person name="Allen A."/>
            <person name="Leadbetter J.R."/>
            <person name="Paulsen I.T."/>
        </authorList>
    </citation>
    <scope>NUCLEOTIDE SEQUENCE [LARGE SCALE GENOMIC DNA]</scope>
    <source>
        <strain evidence="3">ATCC BAA-888 / DSM 13862 / ZAS-9</strain>
    </source>
</reference>
<dbReference type="Proteomes" id="UP000009222">
    <property type="component" value="Chromosome"/>
</dbReference>
<proteinExistence type="predicted"/>
<dbReference type="KEGG" id="taz:TREAZ_2805"/>
<dbReference type="RefSeq" id="WP_015712732.1">
    <property type="nucleotide sequence ID" value="NC_015577.1"/>
</dbReference>
<accession>F5YD11</accession>
<protein>
    <submittedName>
        <fullName evidence="2">Uncharacterized protein</fullName>
    </submittedName>
</protein>
<organism evidence="2 3">
    <name type="scientific">Leadbettera azotonutricia (strain ATCC BAA-888 / DSM 13862 / ZAS-9)</name>
    <name type="common">Treponema azotonutricium</name>
    <dbReference type="NCBI Taxonomy" id="545695"/>
    <lineage>
        <taxon>Bacteria</taxon>
        <taxon>Pseudomonadati</taxon>
        <taxon>Spirochaetota</taxon>
        <taxon>Spirochaetia</taxon>
        <taxon>Spirochaetales</taxon>
        <taxon>Breznakiellaceae</taxon>
        <taxon>Leadbettera</taxon>
    </lineage>
</organism>
<evidence type="ECO:0000256" key="1">
    <source>
        <dbReference type="SAM" id="Coils"/>
    </source>
</evidence>
<dbReference type="STRING" id="545695.TREAZ_2805"/>
<sequence length="102" mass="12093">MPFLAWLVIALGISTTSSMVVNILQWIDNKNLRKQIEQLLKIIKNLENEVSELKKQMHALKIWHFRHRYELRKAISLKNRSIKENMEKVEQLKKNQITLASV</sequence>
<name>F5YD11_LEAAZ</name>
<dbReference type="InParanoid" id="F5YD11"/>